<feature type="compositionally biased region" description="Basic and acidic residues" evidence="3">
    <location>
        <begin position="300"/>
        <end position="323"/>
    </location>
</feature>
<keyword evidence="6" id="KW-1185">Reference proteome</keyword>
<dbReference type="Proteomes" id="UP000009328">
    <property type="component" value="Unassembled WGS sequence"/>
</dbReference>
<accession>K0KYJ1</accession>
<dbReference type="InterPro" id="IPR000504">
    <property type="entry name" value="RRM_dom"/>
</dbReference>
<dbReference type="Pfam" id="PF00076">
    <property type="entry name" value="RRM_1"/>
    <property type="match status" value="2"/>
</dbReference>
<dbReference type="GO" id="GO:0005737">
    <property type="term" value="C:cytoplasm"/>
    <property type="evidence" value="ECO:0007669"/>
    <property type="project" value="TreeGrafter"/>
</dbReference>
<dbReference type="eggNOG" id="ENOG502RZDM">
    <property type="taxonomic scope" value="Eukaryota"/>
</dbReference>
<dbReference type="SUPFAM" id="SSF54928">
    <property type="entry name" value="RNA-binding domain, RBD"/>
    <property type="match status" value="2"/>
</dbReference>
<evidence type="ECO:0000259" key="4">
    <source>
        <dbReference type="PROSITE" id="PS50102"/>
    </source>
</evidence>
<evidence type="ECO:0000256" key="2">
    <source>
        <dbReference type="PROSITE-ProRule" id="PRU00176"/>
    </source>
</evidence>
<reference evidence="5 6" key="1">
    <citation type="journal article" date="2012" name="Eukaryot. Cell">
        <title>Draft genome sequence of Wickerhamomyces ciferrii NRRL Y-1031 F-60-10.</title>
        <authorList>
            <person name="Schneider J."/>
            <person name="Andrea H."/>
            <person name="Blom J."/>
            <person name="Jaenicke S."/>
            <person name="Ruckert C."/>
            <person name="Schorsch C."/>
            <person name="Szczepanowski R."/>
            <person name="Farwick M."/>
            <person name="Goesmann A."/>
            <person name="Puhler A."/>
            <person name="Schaffer S."/>
            <person name="Tauch A."/>
            <person name="Kohler T."/>
            <person name="Brinkrolf K."/>
        </authorList>
    </citation>
    <scope>NUCLEOTIDE SEQUENCE [LARGE SCALE GENOMIC DNA]</scope>
    <source>
        <strain evidence="6">ATCC 14091 / BCRC 22168 / CBS 111 / JCM 3599 / NBRC 0793 / NRRL Y-1031 F-60-10</strain>
    </source>
</reference>
<dbReference type="PANTHER" id="PTHR23003">
    <property type="entry name" value="RNA RECOGNITION MOTIF RRM DOMAIN CONTAINING PROTEIN"/>
    <property type="match status" value="1"/>
</dbReference>
<dbReference type="AlphaFoldDB" id="K0KYJ1"/>
<dbReference type="PROSITE" id="PS50102">
    <property type="entry name" value="RRM"/>
    <property type="match status" value="1"/>
</dbReference>
<dbReference type="GO" id="GO:0005634">
    <property type="term" value="C:nucleus"/>
    <property type="evidence" value="ECO:0007669"/>
    <property type="project" value="TreeGrafter"/>
</dbReference>
<feature type="domain" description="RRM" evidence="4">
    <location>
        <begin position="176"/>
        <end position="261"/>
    </location>
</feature>
<feature type="compositionally biased region" description="Low complexity" evidence="3">
    <location>
        <begin position="285"/>
        <end position="299"/>
    </location>
</feature>
<dbReference type="PANTHER" id="PTHR23003:SF54">
    <property type="entry name" value="REGULATOR OF RDNA TRANSCRIPTION PROTEIN 5"/>
    <property type="match status" value="1"/>
</dbReference>
<dbReference type="EMBL" id="CAIF01000250">
    <property type="protein sequence ID" value="CCH46499.1"/>
    <property type="molecule type" value="Genomic_DNA"/>
</dbReference>
<feature type="region of interest" description="Disordered" evidence="3">
    <location>
        <begin position="284"/>
        <end position="351"/>
    </location>
</feature>
<dbReference type="SMART" id="SM00360">
    <property type="entry name" value="RRM"/>
    <property type="match status" value="2"/>
</dbReference>
<organism evidence="5 6">
    <name type="scientific">Wickerhamomyces ciferrii (strain ATCC 14091 / BCRC 22168 / CBS 111 / JCM 3599 / NBRC 0793 / NRRL Y-1031 F-60-10)</name>
    <name type="common">Yeast</name>
    <name type="synonym">Pichia ciferrii</name>
    <dbReference type="NCBI Taxonomy" id="1206466"/>
    <lineage>
        <taxon>Eukaryota</taxon>
        <taxon>Fungi</taxon>
        <taxon>Dikarya</taxon>
        <taxon>Ascomycota</taxon>
        <taxon>Saccharomycotina</taxon>
        <taxon>Saccharomycetes</taxon>
        <taxon>Phaffomycetales</taxon>
        <taxon>Wickerhamomycetaceae</taxon>
        <taxon>Wickerhamomyces</taxon>
    </lineage>
</organism>
<evidence type="ECO:0000256" key="3">
    <source>
        <dbReference type="SAM" id="MobiDB-lite"/>
    </source>
</evidence>
<dbReference type="GO" id="GO:1990904">
    <property type="term" value="C:ribonucleoprotein complex"/>
    <property type="evidence" value="ECO:0007669"/>
    <property type="project" value="TreeGrafter"/>
</dbReference>
<sequence>MVYLWFKTQRLTIQLFSVSIIIPSQTVKGFKSIHQKSLGVAYVEFANELDAELARKEINGKIVNDRALRVKPFVPYSPQNTFLRRTRSRRGAFHRKSRAEKATTEKIDELDEQAVQTDNAEGNDEEKAIPGAATESNEDENLGSGISVDTDGEKLKPLVDGEEALDKEQEPETSKDTVFISRLSPKATDGDLREFFHEFGPTDVYIFKNRINKKQHPLRFHQRYVSALVTLSVEDGVSKAIETLNDQKIKNKVVGIRAAYVSKIEDVKKAAEVRQKKQAKLDQEANAAAAAAASSSAKPASDDVEKDEKSKQQLPVEETHEDSIDVVQEDDDDESVCFKIDSKPQPESVAA</sequence>
<dbReference type="HOGENOM" id="CLU_790383_0_0_1"/>
<dbReference type="InterPro" id="IPR012677">
    <property type="entry name" value="Nucleotide-bd_a/b_plait_sf"/>
</dbReference>
<dbReference type="InterPro" id="IPR035979">
    <property type="entry name" value="RBD_domain_sf"/>
</dbReference>
<dbReference type="FunCoup" id="K0KYJ1">
    <property type="interactions" value="177"/>
</dbReference>
<name>K0KYJ1_WICCF</name>
<dbReference type="GO" id="GO:0003729">
    <property type="term" value="F:mRNA binding"/>
    <property type="evidence" value="ECO:0007669"/>
    <property type="project" value="TreeGrafter"/>
</dbReference>
<keyword evidence="1 2" id="KW-0694">RNA-binding</keyword>
<proteinExistence type="predicted"/>
<gene>
    <name evidence="5" type="ORF">BN7_6092</name>
</gene>
<comment type="caution">
    <text evidence="5">The sequence shown here is derived from an EMBL/GenBank/DDBJ whole genome shotgun (WGS) entry which is preliminary data.</text>
</comment>
<evidence type="ECO:0000313" key="5">
    <source>
        <dbReference type="EMBL" id="CCH46499.1"/>
    </source>
</evidence>
<dbReference type="InterPro" id="IPR050374">
    <property type="entry name" value="RRT5_SRSF_SR"/>
</dbReference>
<dbReference type="InParanoid" id="K0KYJ1"/>
<feature type="compositionally biased region" description="Basic residues" evidence="3">
    <location>
        <begin position="87"/>
        <end position="98"/>
    </location>
</feature>
<dbReference type="STRING" id="1206466.K0KYJ1"/>
<evidence type="ECO:0000313" key="6">
    <source>
        <dbReference type="Proteomes" id="UP000009328"/>
    </source>
</evidence>
<evidence type="ECO:0000256" key="1">
    <source>
        <dbReference type="ARBA" id="ARBA00022884"/>
    </source>
</evidence>
<dbReference type="Gene3D" id="3.30.70.330">
    <property type="match status" value="2"/>
</dbReference>
<feature type="region of interest" description="Disordered" evidence="3">
    <location>
        <begin position="87"/>
        <end position="153"/>
    </location>
</feature>
<protein>
    <recommendedName>
        <fullName evidence="4">RRM domain-containing protein</fullName>
    </recommendedName>
</protein>